<dbReference type="InterPro" id="IPR013320">
    <property type="entry name" value="ConA-like_dom_sf"/>
</dbReference>
<dbReference type="PANTHER" id="PTHR24026">
    <property type="entry name" value="FAT ATYPICAL CADHERIN-RELATED"/>
    <property type="match status" value="1"/>
</dbReference>
<dbReference type="InterPro" id="IPR036116">
    <property type="entry name" value="FN3_sf"/>
</dbReference>
<dbReference type="Pfam" id="PF23759">
    <property type="entry name" value="GBD_T9SS_assoc"/>
    <property type="match status" value="1"/>
</dbReference>
<dbReference type="CDD" id="cd11304">
    <property type="entry name" value="Cadherin_repeat"/>
    <property type="match status" value="5"/>
</dbReference>
<feature type="domain" description="Cadherin" evidence="4">
    <location>
        <begin position="1490"/>
        <end position="1583"/>
    </location>
</feature>
<dbReference type="SMART" id="SM00112">
    <property type="entry name" value="CA"/>
    <property type="match status" value="6"/>
</dbReference>
<dbReference type="InterPro" id="IPR013783">
    <property type="entry name" value="Ig-like_fold"/>
</dbReference>
<protein>
    <submittedName>
        <fullName evidence="6">Cadherin domain-containing protein</fullName>
    </submittedName>
</protein>
<dbReference type="Pfam" id="PF05345">
    <property type="entry name" value="He_PIG"/>
    <property type="match status" value="1"/>
</dbReference>
<evidence type="ECO:0000313" key="6">
    <source>
        <dbReference type="EMBL" id="UXX78651.1"/>
    </source>
</evidence>
<keyword evidence="7" id="KW-1185">Reference proteome</keyword>
<dbReference type="SUPFAM" id="SSF49313">
    <property type="entry name" value="Cadherin-like"/>
    <property type="match status" value="4"/>
</dbReference>
<dbReference type="InterPro" id="IPR015919">
    <property type="entry name" value="Cadherin-like_sf"/>
</dbReference>
<keyword evidence="3" id="KW-0732">Signal</keyword>
<evidence type="ECO:0000259" key="5">
    <source>
        <dbReference type="PROSITE" id="PS50853"/>
    </source>
</evidence>
<gene>
    <name evidence="6" type="ORF">N7E81_14920</name>
</gene>
<dbReference type="Proteomes" id="UP001062165">
    <property type="component" value="Chromosome"/>
</dbReference>
<keyword evidence="2" id="KW-0472">Membrane</keyword>
<dbReference type="NCBIfam" id="TIGR04183">
    <property type="entry name" value="Por_Secre_tail"/>
    <property type="match status" value="1"/>
</dbReference>
<dbReference type="InterPro" id="IPR002126">
    <property type="entry name" value="Cadherin-like_dom"/>
</dbReference>
<name>A0ABY6CXK7_9BACT</name>
<sequence length="1954" mass="211800">MKNLYLAKSAVLTLLFALLQLAVHAQDQALVLNNEETIADLNLNLYETVTISFWAKTTGVGGLVPKIVDNDNGGFDRAIVFKNGEWVVFNDESYDTNVEHKLNEWVYIAVVFSSTHTYFFENGFRLWSGPGGSSVRTGASFLTLGEDYSGIIDELAVWSDERTTLEVIQGMTSTPDGTEDNLVAYYDFNDGTITDQTANGYDGSSNNTEYVNSLATTHVNITRSYLSPYSFRLSWEEPAEGGTVDGYYVVIDDDSDFSSPLYDHIDVGTDRSYDVLGLCADAFYYIGVQAYSDNDVSRYSRESYGSGYLRPIVSSTSLADLTDACSVAEPTAPTATDQCANVITGTNELIFPITTQGETTIVWTYEDADGNIKTQNQKIIIDDNEAPEADQATLPDITAECSVAEPSAPTATDNCRGQITGTQALIFPITTPGETTIVWTYTDDNGNTSTQNQKIVIEDVTAPVPVLSSLPPITANCSIAELPTAPTATDNCDGTIVGVANRSFPINYATSFTLTWTFEDAAGNTSTLEQAISVTNAPPVPDVENLPALVDLTSVTPTPPTATDDCDGVITATTNSTFPITEPGFHEIRWQFEDSHGSYEWQEQIVVIGEIPANDLCADAIAISLDQEVTGTLVNALPEAQISDCSLEPFFEEEEEEELEPSEMWPGVWYSFQGTGEALTLNIDYKEGESLFSVMAGTCNDELVCIGSNLMEPSFSFETVAGEPYLIHVSEFFGESDSFTFSLSTIPTNTSCDVAETVTIGSEVNGTSIGLLEEEDAEAMWYHFVGTGEEVQFRATSIEFSFHNLSILDGSCGGDWIDIESDTEEVGESPEGEIQEITTKLTLNTELDVDYYIAVSPTDLTGSFLFEVLPTTPPANDQCTGAISVSCGDTITGSTEFATADHALAPACGTNSDIGNGVWYRFVGTGDKITLSTCSDDSFDTSLSVYSGACTTGLVCVAGNEDGPSCPNYSSELTFISQLNTEYLILVDGYYDMYEDIDAVGEFSLEITCEEAPTPPTNDTCSDAMALTVYEQEAGTPTQGTNEGATTYLGVVECDKFANVNDVWYSFNSGYNTEVELTATFETAGYLFYAMYESCGGEAIECAAGYDYDFDTEEGIPLLINNVTFEVESNTDYLIQVWNSSQAGTFTLILNDGENTAPSITNSQDLAISRYATSADVLWDFEYEDDEGNDQRFELLSGEEDGSNGDDGAFFAINELTGELYVANPEAFQASDQSYFVMRVKLVDQGPGELSDEVLFEIDVLDDQPPVLDDVSVSVDEGVYYIPSGFEYVLLGSSPDGDEFFYSIVDGNDYNLFMIEDGKLIINEDGHELDGHELNDPDFYLDYEFQNQFVLDIKIQEDTDLNLSVVGRITINLNDLNEYPQVYEGTAILNLNSAVGTSVGFVRFDDPDAGQTHTYSISDGNSAGIFAIDEATGEVTVADAAALLSAGETEHTFEVGVTDSGEPGFTGYSDFKVNVQGTPMTTLFEIAEDAGDDDEVGQVVYDATADLQYSHDDRDYLDNGLEGIPFYIGEDGTIKVGDADVLDFETQSSHQIYINIYEVGIGYKALGLPITINITDVNERPDFVTRTEDIYLSNTAKNGDEVMQVSAFDPEGDDLTYTLDDELFAIDESTGMVTIKDVSKIPFFIESMIDLYIVVSDGELEEITEPTVYLVINAAPTLAVTSMTIDENESAGTLIGTLSSDDVHGIKSYKITSGNDAGHFELDEVSGNLTFVGDTPFDYESTQSYELTVELTDKGPGHPTSVETLTIQVLDVNEAPVLSAIGAQSGDELTTITFTAKATDEDLPANTLSYSLDAAAAAKGMTIHTTTGVYSWTPTEEQDGTHDATVTVSDGTLTASEVITITVNEVDAAPVLSVNDGKSLAIIKLYPNPVVNELTMEVKSDMLVSVVDLQGKVVLHQRVTPIQNTIELKSLRSGLYTVVLTSESKTAHYKVIKN</sequence>
<evidence type="ECO:0000256" key="1">
    <source>
        <dbReference type="ARBA" id="ARBA00022692"/>
    </source>
</evidence>
<feature type="domain" description="Cadherin" evidence="4">
    <location>
        <begin position="1677"/>
        <end position="1778"/>
    </location>
</feature>
<proteinExistence type="predicted"/>
<keyword evidence="2" id="KW-1133">Transmembrane helix</keyword>
<dbReference type="Pfam" id="PF00041">
    <property type="entry name" value="fn3"/>
    <property type="match status" value="1"/>
</dbReference>
<evidence type="ECO:0000256" key="3">
    <source>
        <dbReference type="SAM" id="SignalP"/>
    </source>
</evidence>
<feature type="domain" description="Cadherin" evidence="4">
    <location>
        <begin position="1392"/>
        <end position="1475"/>
    </location>
</feature>
<dbReference type="Pfam" id="PF18962">
    <property type="entry name" value="Por_Secre_tail"/>
    <property type="match status" value="1"/>
</dbReference>
<dbReference type="PROSITE" id="PS50268">
    <property type="entry name" value="CADHERIN_2"/>
    <property type="match status" value="5"/>
</dbReference>
<dbReference type="Pfam" id="PF00028">
    <property type="entry name" value="Cadherin"/>
    <property type="match status" value="2"/>
</dbReference>
<reference evidence="6" key="1">
    <citation type="submission" date="2022-10" db="EMBL/GenBank/DDBJ databases">
        <title>Comparative genomics and taxonomic characterization of three novel marine species of genus Reichenbachiella exhibiting antioxidant and polysaccharide degradation activities.</title>
        <authorList>
            <person name="Muhammad N."/>
            <person name="Lee Y.-J."/>
            <person name="Ko J."/>
            <person name="Kim S.-G."/>
        </authorList>
    </citation>
    <scope>NUCLEOTIDE SEQUENCE</scope>
    <source>
        <strain evidence="6">Wsw4-B4</strain>
    </source>
</reference>
<dbReference type="PROSITE" id="PS50853">
    <property type="entry name" value="FN3"/>
    <property type="match status" value="1"/>
</dbReference>
<accession>A0ABY6CXK7</accession>
<evidence type="ECO:0000259" key="4">
    <source>
        <dbReference type="PROSITE" id="PS50268"/>
    </source>
</evidence>
<dbReference type="SUPFAM" id="SSF49265">
    <property type="entry name" value="Fibronectin type III"/>
    <property type="match status" value="1"/>
</dbReference>
<dbReference type="Gene3D" id="2.60.40.60">
    <property type="entry name" value="Cadherins"/>
    <property type="match status" value="4"/>
</dbReference>
<dbReference type="RefSeq" id="WP_263050396.1">
    <property type="nucleotide sequence ID" value="NZ_CP106735.1"/>
</dbReference>
<dbReference type="InterPro" id="IPR003961">
    <property type="entry name" value="FN3_dom"/>
</dbReference>
<dbReference type="Pfam" id="PF23237">
    <property type="entry name" value="HYR_4C"/>
    <property type="match status" value="1"/>
</dbReference>
<dbReference type="Gene3D" id="2.60.120.200">
    <property type="match status" value="1"/>
</dbReference>
<feature type="chain" id="PRO_5045504500" evidence="3">
    <location>
        <begin position="26"/>
        <end position="1954"/>
    </location>
</feature>
<dbReference type="PANTHER" id="PTHR24026:SF126">
    <property type="entry name" value="PROTOCADHERIN FAT 4"/>
    <property type="match status" value="1"/>
</dbReference>
<dbReference type="InterPro" id="IPR056600">
    <property type="entry name" value="GBD_T9SS_assoc"/>
</dbReference>
<evidence type="ECO:0000256" key="2">
    <source>
        <dbReference type="ARBA" id="ARBA00022989"/>
    </source>
</evidence>
<dbReference type="Pfam" id="PF13385">
    <property type="entry name" value="Laminin_G_3"/>
    <property type="match status" value="1"/>
</dbReference>
<feature type="domain" description="Cadherin" evidence="4">
    <location>
        <begin position="1172"/>
        <end position="1268"/>
    </location>
</feature>
<feature type="signal peptide" evidence="3">
    <location>
        <begin position="1"/>
        <end position="25"/>
    </location>
</feature>
<dbReference type="Gene3D" id="2.60.40.10">
    <property type="entry name" value="Immunoglobulins"/>
    <property type="match status" value="3"/>
</dbReference>
<dbReference type="InterPro" id="IPR057078">
    <property type="entry name" value="HYR-4C"/>
</dbReference>
<keyword evidence="1" id="KW-0812">Transmembrane</keyword>
<feature type="domain" description="Fibronectin type-III" evidence="5">
    <location>
        <begin position="217"/>
        <end position="312"/>
    </location>
</feature>
<dbReference type="EMBL" id="CP106735">
    <property type="protein sequence ID" value="UXX78651.1"/>
    <property type="molecule type" value="Genomic_DNA"/>
</dbReference>
<organism evidence="6 7">
    <name type="scientific">Reichenbachiella carrageenanivorans</name>
    <dbReference type="NCBI Taxonomy" id="2979869"/>
    <lineage>
        <taxon>Bacteria</taxon>
        <taxon>Pseudomonadati</taxon>
        <taxon>Bacteroidota</taxon>
        <taxon>Cytophagia</taxon>
        <taxon>Cytophagales</taxon>
        <taxon>Reichenbachiellaceae</taxon>
        <taxon>Reichenbachiella</taxon>
    </lineage>
</organism>
<feature type="domain" description="Cadherin" evidence="4">
    <location>
        <begin position="1790"/>
        <end position="1872"/>
    </location>
</feature>
<dbReference type="InterPro" id="IPR026444">
    <property type="entry name" value="Secre_tail"/>
</dbReference>
<dbReference type="SUPFAM" id="SSF49899">
    <property type="entry name" value="Concanavalin A-like lectins/glucanases"/>
    <property type="match status" value="1"/>
</dbReference>
<evidence type="ECO:0000313" key="7">
    <source>
        <dbReference type="Proteomes" id="UP001062165"/>
    </source>
</evidence>